<organism evidence="2 3">
    <name type="scientific">Spirosoma liriopis</name>
    <dbReference type="NCBI Taxonomy" id="2937440"/>
    <lineage>
        <taxon>Bacteria</taxon>
        <taxon>Pseudomonadati</taxon>
        <taxon>Bacteroidota</taxon>
        <taxon>Cytophagia</taxon>
        <taxon>Cytophagales</taxon>
        <taxon>Cytophagaceae</taxon>
        <taxon>Spirosoma</taxon>
    </lineage>
</organism>
<dbReference type="InterPro" id="IPR036249">
    <property type="entry name" value="Thioredoxin-like_sf"/>
</dbReference>
<comment type="caution">
    <text evidence="2">The sequence shown here is derived from an EMBL/GenBank/DDBJ whole genome shotgun (WGS) entry which is preliminary data.</text>
</comment>
<evidence type="ECO:0000313" key="2">
    <source>
        <dbReference type="EMBL" id="MCK8491233.1"/>
    </source>
</evidence>
<dbReference type="EMBL" id="JALPRF010000001">
    <property type="protein sequence ID" value="MCK8491233.1"/>
    <property type="molecule type" value="Genomic_DNA"/>
</dbReference>
<sequence length="471" mass="52209">MQILVKKKDVHLRLSRLVMSVLFAVFLHHYAACKPVSLDPLAGIAFFKGPWKDVLAEAQRQNKPIFLDVYTSWCPPCKRMAREAFPDPELGTKFNVHFINYQLDAEKGEGVLIAKQYAVSSYPTGLYIAPNGSLVHRSVGYGGIKAMIDLADHVLAFPQLKATVAKGDKDFAKGKRELAFLKKYLKARQELNRPVSDVLDAYLDAVPASERNSPETILFIAQQIESSTTTAFDYLIKTRYGLLAEDVASAVSGALNRALSNDLNRAFATNDETLLEKAIANEGRNVAFSHPDQLTSYQQGTANLYRLHLLKKTKNFGRYATIARLLVQNRFMNLPVDEWHKVDSVVTTPGTSAQSTAQFLESDTLATASDDARQNDPARRAANILQQIADTYWQQATSAADRELALTWAQRSVALYRSPAGLATCAHLLKKLGRTEEAISIQKEAIQEATKAGKDTKIYEAGLSNITQNRN</sequence>
<dbReference type="Pfam" id="PF13899">
    <property type="entry name" value="Thioredoxin_7"/>
    <property type="match status" value="1"/>
</dbReference>
<proteinExistence type="predicted"/>
<dbReference type="SUPFAM" id="SSF52833">
    <property type="entry name" value="Thioredoxin-like"/>
    <property type="match status" value="1"/>
</dbReference>
<accession>A0ABT0HGF5</accession>
<dbReference type="InterPro" id="IPR013766">
    <property type="entry name" value="Thioredoxin_domain"/>
</dbReference>
<dbReference type="Gene3D" id="3.40.30.10">
    <property type="entry name" value="Glutaredoxin"/>
    <property type="match status" value="1"/>
</dbReference>
<name>A0ABT0HGF5_9BACT</name>
<evidence type="ECO:0000313" key="3">
    <source>
        <dbReference type="Proteomes" id="UP001202180"/>
    </source>
</evidence>
<gene>
    <name evidence="2" type="ORF">M0L20_05170</name>
</gene>
<dbReference type="Proteomes" id="UP001202180">
    <property type="component" value="Unassembled WGS sequence"/>
</dbReference>
<dbReference type="RefSeq" id="WP_248475981.1">
    <property type="nucleotide sequence ID" value="NZ_JALPRF010000001.1"/>
</dbReference>
<evidence type="ECO:0000259" key="1">
    <source>
        <dbReference type="PROSITE" id="PS51352"/>
    </source>
</evidence>
<keyword evidence="3" id="KW-1185">Reference proteome</keyword>
<protein>
    <submittedName>
        <fullName evidence="2">Thioredoxin family protein</fullName>
    </submittedName>
</protein>
<dbReference type="PROSITE" id="PS51352">
    <property type="entry name" value="THIOREDOXIN_2"/>
    <property type="match status" value="1"/>
</dbReference>
<feature type="domain" description="Thioredoxin" evidence="1">
    <location>
        <begin position="27"/>
        <end position="156"/>
    </location>
</feature>
<reference evidence="2 3" key="1">
    <citation type="submission" date="2022-04" db="EMBL/GenBank/DDBJ databases">
        <title>Spirosoma sp. strain RP8 genome sequencing and assembly.</title>
        <authorList>
            <person name="Jung Y."/>
        </authorList>
    </citation>
    <scope>NUCLEOTIDE SEQUENCE [LARGE SCALE GENOMIC DNA]</scope>
    <source>
        <strain evidence="2 3">RP8</strain>
    </source>
</reference>